<evidence type="ECO:0000313" key="2">
    <source>
        <dbReference type="EMBL" id="KAE8355983.1"/>
    </source>
</evidence>
<gene>
    <name evidence="2" type="ORF">BDV28DRAFT_145628</name>
</gene>
<dbReference type="Proteomes" id="UP000327118">
    <property type="component" value="Unassembled WGS sequence"/>
</dbReference>
<feature type="region of interest" description="Disordered" evidence="1">
    <location>
        <begin position="165"/>
        <end position="185"/>
    </location>
</feature>
<organism evidence="2 3">
    <name type="scientific">Aspergillus coremiiformis</name>
    <dbReference type="NCBI Taxonomy" id="138285"/>
    <lineage>
        <taxon>Eukaryota</taxon>
        <taxon>Fungi</taxon>
        <taxon>Dikarya</taxon>
        <taxon>Ascomycota</taxon>
        <taxon>Pezizomycotina</taxon>
        <taxon>Eurotiomycetes</taxon>
        <taxon>Eurotiomycetidae</taxon>
        <taxon>Eurotiales</taxon>
        <taxon>Aspergillaceae</taxon>
        <taxon>Aspergillus</taxon>
        <taxon>Aspergillus subgen. Circumdati</taxon>
    </lineage>
</organism>
<proteinExistence type="predicted"/>
<accession>A0A5N6ZFJ0</accession>
<feature type="compositionally biased region" description="Polar residues" evidence="1">
    <location>
        <begin position="109"/>
        <end position="127"/>
    </location>
</feature>
<dbReference type="EMBL" id="ML739044">
    <property type="protein sequence ID" value="KAE8355983.1"/>
    <property type="molecule type" value="Genomic_DNA"/>
</dbReference>
<sequence length="282" mass="31251">MLFPSRLRCEFLKSVYALDNSRDIPPDALCLVSIKADLASSIDYKASEDDISWKDQKIGSQKVTIGGNRELRTVTRGASDIATRPTPFDTSQPGAPQSEPGPNEEPLQPKSNTNQSPLLDNQPSSPVMISAKPHIPKLRDVFHDMQSPKDGHRSQLGYKAKAAPGLPIPSALERSSDTRGLPHSSREHDNLYCQFLGWYETLMLRPSFGGSQPQLQRHPFHNNCKAARVHSQTLTPSPSLWITTGHEMLRSISSLTSDAGANPGLWRNGIRQNTNSHRSWQE</sequence>
<feature type="compositionally biased region" description="Polar residues" evidence="1">
    <location>
        <begin position="270"/>
        <end position="282"/>
    </location>
</feature>
<feature type="region of interest" description="Disordered" evidence="1">
    <location>
        <begin position="263"/>
        <end position="282"/>
    </location>
</feature>
<keyword evidence="3" id="KW-1185">Reference proteome</keyword>
<reference evidence="3" key="1">
    <citation type="submission" date="2019-04" db="EMBL/GenBank/DDBJ databases">
        <title>Friends and foes A comparative genomics studyof 23 Aspergillus species from section Flavi.</title>
        <authorList>
            <consortium name="DOE Joint Genome Institute"/>
            <person name="Kjaerbolling I."/>
            <person name="Vesth T."/>
            <person name="Frisvad J.C."/>
            <person name="Nybo J.L."/>
            <person name="Theobald S."/>
            <person name="Kildgaard S."/>
            <person name="Isbrandt T."/>
            <person name="Kuo A."/>
            <person name="Sato A."/>
            <person name="Lyhne E.K."/>
            <person name="Kogle M.E."/>
            <person name="Wiebenga A."/>
            <person name="Kun R.S."/>
            <person name="Lubbers R.J."/>
            <person name="Makela M.R."/>
            <person name="Barry K."/>
            <person name="Chovatia M."/>
            <person name="Clum A."/>
            <person name="Daum C."/>
            <person name="Haridas S."/>
            <person name="He G."/>
            <person name="LaButti K."/>
            <person name="Lipzen A."/>
            <person name="Mondo S."/>
            <person name="Riley R."/>
            <person name="Salamov A."/>
            <person name="Simmons B.A."/>
            <person name="Magnuson J.K."/>
            <person name="Henrissat B."/>
            <person name="Mortensen U.H."/>
            <person name="Larsen T.O."/>
            <person name="Devries R.P."/>
            <person name="Grigoriev I.V."/>
            <person name="Machida M."/>
            <person name="Baker S.E."/>
            <person name="Andersen M.R."/>
        </authorList>
    </citation>
    <scope>NUCLEOTIDE SEQUENCE [LARGE SCALE GENOMIC DNA]</scope>
    <source>
        <strain evidence="3">CBS 553.77</strain>
    </source>
</reference>
<name>A0A5N6ZFJ0_9EURO</name>
<evidence type="ECO:0000256" key="1">
    <source>
        <dbReference type="SAM" id="MobiDB-lite"/>
    </source>
</evidence>
<feature type="region of interest" description="Disordered" evidence="1">
    <location>
        <begin position="69"/>
        <end position="130"/>
    </location>
</feature>
<protein>
    <submittedName>
        <fullName evidence="2">Uncharacterized protein</fullName>
    </submittedName>
</protein>
<dbReference type="AlphaFoldDB" id="A0A5N6ZFJ0"/>
<evidence type="ECO:0000313" key="3">
    <source>
        <dbReference type="Proteomes" id="UP000327118"/>
    </source>
</evidence>